<dbReference type="RefSeq" id="WP_052547461.1">
    <property type="nucleotide sequence ID" value="NZ_JMCC02000015.1"/>
</dbReference>
<reference evidence="2 3" key="1">
    <citation type="submission" date="2014-12" db="EMBL/GenBank/DDBJ databases">
        <title>Genome assembly of Enhygromyxa salina DSM 15201.</title>
        <authorList>
            <person name="Sharma G."/>
            <person name="Subramanian S."/>
        </authorList>
    </citation>
    <scope>NUCLEOTIDE SEQUENCE [LARGE SCALE GENOMIC DNA]</scope>
    <source>
        <strain evidence="2 3">DSM 15201</strain>
    </source>
</reference>
<dbReference type="AlphaFoldDB" id="A0A0C2D4I3"/>
<dbReference type="Pfam" id="PF20068">
    <property type="entry name" value="Amphi-Trp"/>
    <property type="match status" value="1"/>
</dbReference>
<proteinExistence type="predicted"/>
<sequence>MSDRDVERDCTPQAFVESLRRLADAIEAGESFRIQVAGKRFTVPAKPELSIEHEAQDGSEELEFQLRWKS</sequence>
<accession>A0A0C2D4I3</accession>
<evidence type="ECO:0000259" key="1">
    <source>
        <dbReference type="Pfam" id="PF20068"/>
    </source>
</evidence>
<organism evidence="2 3">
    <name type="scientific">Enhygromyxa salina</name>
    <dbReference type="NCBI Taxonomy" id="215803"/>
    <lineage>
        <taxon>Bacteria</taxon>
        <taxon>Pseudomonadati</taxon>
        <taxon>Myxococcota</taxon>
        <taxon>Polyangia</taxon>
        <taxon>Nannocystales</taxon>
        <taxon>Nannocystaceae</taxon>
        <taxon>Enhygromyxa</taxon>
    </lineage>
</organism>
<comment type="caution">
    <text evidence="2">The sequence shown here is derived from an EMBL/GenBank/DDBJ whole genome shotgun (WGS) entry which is preliminary data.</text>
</comment>
<dbReference type="Proteomes" id="UP000031599">
    <property type="component" value="Unassembled WGS sequence"/>
</dbReference>
<gene>
    <name evidence="2" type="ORF">DB30_01993</name>
</gene>
<dbReference type="NCBIfam" id="TIGR04354">
    <property type="entry name" value="amphi-Trp"/>
    <property type="match status" value="1"/>
</dbReference>
<dbReference type="EMBL" id="JMCC02000015">
    <property type="protein sequence ID" value="KIG18106.1"/>
    <property type="molecule type" value="Genomic_DNA"/>
</dbReference>
<evidence type="ECO:0000313" key="3">
    <source>
        <dbReference type="Proteomes" id="UP000031599"/>
    </source>
</evidence>
<protein>
    <recommendedName>
        <fullName evidence="1">Amphi-Trp domain-containing protein</fullName>
    </recommendedName>
</protein>
<feature type="domain" description="Amphi-Trp" evidence="1">
    <location>
        <begin position="7"/>
        <end position="69"/>
    </location>
</feature>
<name>A0A0C2D4I3_9BACT</name>
<dbReference type="InterPro" id="IPR027598">
    <property type="entry name" value="Amphi-Trp_dom"/>
</dbReference>
<evidence type="ECO:0000313" key="2">
    <source>
        <dbReference type="EMBL" id="KIG18106.1"/>
    </source>
</evidence>